<dbReference type="PANTHER" id="PTHR11462">
    <property type="entry name" value="JUN TRANSCRIPTION FACTOR-RELATED"/>
    <property type="match status" value="1"/>
</dbReference>
<dbReference type="Pfam" id="PF00170">
    <property type="entry name" value="bZIP_1"/>
    <property type="match status" value="1"/>
</dbReference>
<dbReference type="GO" id="GO:0005634">
    <property type="term" value="C:nucleus"/>
    <property type="evidence" value="ECO:0007669"/>
    <property type="project" value="UniProtKB-SubCell"/>
</dbReference>
<feature type="compositionally biased region" description="Low complexity" evidence="10">
    <location>
        <begin position="612"/>
        <end position="632"/>
    </location>
</feature>
<feature type="compositionally biased region" description="Low complexity" evidence="10">
    <location>
        <begin position="84"/>
        <end position="93"/>
    </location>
</feature>
<keyword evidence="4" id="KW-0238">DNA-binding</keyword>
<evidence type="ECO:0000256" key="7">
    <source>
        <dbReference type="ARBA" id="ARBA00023242"/>
    </source>
</evidence>
<keyword evidence="13" id="KW-1185">Reference proteome</keyword>
<evidence type="ECO:0000256" key="6">
    <source>
        <dbReference type="ARBA" id="ARBA00023163"/>
    </source>
</evidence>
<keyword evidence="3" id="KW-0805">Transcription regulation</keyword>
<dbReference type="EMBL" id="JAUNZN010000009">
    <property type="protein sequence ID" value="KAK4816793.1"/>
    <property type="molecule type" value="Genomic_DNA"/>
</dbReference>
<comment type="similarity">
    <text evidence="2">Belongs to the bZIP family. Jun subfamily.</text>
</comment>
<evidence type="ECO:0000256" key="10">
    <source>
        <dbReference type="SAM" id="MobiDB-lite"/>
    </source>
</evidence>
<dbReference type="GO" id="GO:0005667">
    <property type="term" value="C:transcription regulator complex"/>
    <property type="evidence" value="ECO:0007669"/>
    <property type="project" value="TreeGrafter"/>
</dbReference>
<feature type="compositionally biased region" description="Basic residues" evidence="10">
    <location>
        <begin position="142"/>
        <end position="154"/>
    </location>
</feature>
<evidence type="ECO:0000256" key="2">
    <source>
        <dbReference type="ARBA" id="ARBA00006882"/>
    </source>
</evidence>
<feature type="compositionally biased region" description="Low complexity" evidence="10">
    <location>
        <begin position="418"/>
        <end position="436"/>
    </location>
</feature>
<evidence type="ECO:0000313" key="12">
    <source>
        <dbReference type="EMBL" id="KAK4816793.1"/>
    </source>
</evidence>
<keyword evidence="6" id="KW-0804">Transcription</keyword>
<feature type="region of interest" description="Disordered" evidence="10">
    <location>
        <begin position="273"/>
        <end position="320"/>
    </location>
</feature>
<feature type="compositionally biased region" description="Basic and acidic residues" evidence="10">
    <location>
        <begin position="110"/>
        <end position="131"/>
    </location>
</feature>
<dbReference type="GO" id="GO:0000981">
    <property type="term" value="F:DNA-binding transcription factor activity, RNA polymerase II-specific"/>
    <property type="evidence" value="ECO:0007669"/>
    <property type="project" value="TreeGrafter"/>
</dbReference>
<feature type="domain" description="BZIP" evidence="11">
    <location>
        <begin position="532"/>
        <end position="595"/>
    </location>
</feature>
<feature type="compositionally biased region" description="Low complexity" evidence="10">
    <location>
        <begin position="273"/>
        <end position="289"/>
    </location>
</feature>
<dbReference type="PROSITE" id="PS00036">
    <property type="entry name" value="BZIP_BASIC"/>
    <property type="match status" value="1"/>
</dbReference>
<evidence type="ECO:0000256" key="5">
    <source>
        <dbReference type="ARBA" id="ARBA00023159"/>
    </source>
</evidence>
<evidence type="ECO:0000313" key="13">
    <source>
        <dbReference type="Proteomes" id="UP001333110"/>
    </source>
</evidence>
<protein>
    <recommendedName>
        <fullName evidence="8">Transcription factor JunB</fullName>
    </recommendedName>
    <alternativeName>
        <fullName evidence="9">Transcription factor AP-1 subunit JunB</fullName>
    </alternativeName>
</protein>
<dbReference type="GO" id="GO:0042127">
    <property type="term" value="P:regulation of cell population proliferation"/>
    <property type="evidence" value="ECO:0007669"/>
    <property type="project" value="TreeGrafter"/>
</dbReference>
<dbReference type="InterPro" id="IPR004827">
    <property type="entry name" value="bZIP"/>
</dbReference>
<dbReference type="FunFam" id="1.20.5.170:FF:000012">
    <property type="entry name" value="Putative transcription factor AP-1"/>
    <property type="match status" value="1"/>
</dbReference>
<feature type="compositionally biased region" description="Pro residues" evidence="10">
    <location>
        <begin position="290"/>
        <end position="302"/>
    </location>
</feature>
<dbReference type="Pfam" id="PF03957">
    <property type="entry name" value="Jun"/>
    <property type="match status" value="1"/>
</dbReference>
<evidence type="ECO:0000256" key="3">
    <source>
        <dbReference type="ARBA" id="ARBA00023015"/>
    </source>
</evidence>
<dbReference type="PROSITE" id="PS50217">
    <property type="entry name" value="BZIP"/>
    <property type="match status" value="1"/>
</dbReference>
<dbReference type="GO" id="GO:0051726">
    <property type="term" value="P:regulation of cell cycle"/>
    <property type="evidence" value="ECO:0007669"/>
    <property type="project" value="TreeGrafter"/>
</dbReference>
<feature type="region of interest" description="Disordered" evidence="10">
    <location>
        <begin position="408"/>
        <end position="436"/>
    </location>
</feature>
<feature type="compositionally biased region" description="Low complexity" evidence="10">
    <location>
        <begin position="355"/>
        <end position="365"/>
    </location>
</feature>
<feature type="compositionally biased region" description="Gly residues" evidence="10">
    <location>
        <begin position="190"/>
        <end position="200"/>
    </location>
</feature>
<gene>
    <name evidence="12" type="ORF">QYF61_022905</name>
</gene>
<dbReference type="PRINTS" id="PR00043">
    <property type="entry name" value="LEUZIPPRJUN"/>
</dbReference>
<evidence type="ECO:0000256" key="9">
    <source>
        <dbReference type="ARBA" id="ARBA00030588"/>
    </source>
</evidence>
<sequence>MPEALAGDARPTRQAGVRAGGREGRGCHTRRKLARPAAASFLGSRLGQRQNGAAPREDGLGVAGAKAVALTSLGRVLPHLSRAGRAGTRAAGRVFGGKQRGFPTDAPAGLRREALSRKPGGRGKERGDRRRGGGGGGGAGSRRARGVAWGRRRREAAQSPLPAEGGGPRGAGAQPGPPRAAPEPPPPPAGEGGSMSGGRSGRSAVKMEAPFYPEEGLELLRDFVPLPGFGTAGGPGTDAAAAAAAGQKLLLGAGKKRDLAAAAPAPLPGPFALRPPAGARGSAAALRLLQPPPAAAAAPPPAAGSAEPAGGGGATAAARGGPEAALGSAAELPLLKLPPAADLEQLLIQGGAGLESGSPGPAAPGAGSGGAAAAGPFLYRQPVTQEQEGFADGFVKALADLHKQNQLLAAPPPPLSTPGPCCTARPGPPGAAAAAADPPAVYTNLSGFNPAGPLSPSGSAYPAASAPPPPPPPPPGLAFGAAGLGSGRLPPARALEEPQTVPEVPPSAGGEGGSSAPTPPSLSPLDAESQERLKAERKRLRNRIAASKCRRRKLERIARLEEKVKALKGQNAELAATANLLRAQVTQLQGRVRSHLSSGCHINAAGHPPPAAAAQPREAAPEAAAAPETSAC</sequence>
<dbReference type="InterPro" id="IPR050946">
    <property type="entry name" value="AP-1_TF_bZIP"/>
</dbReference>
<proteinExistence type="inferred from homology"/>
<comment type="caution">
    <text evidence="12">The sequence shown here is derived from an EMBL/GenBank/DDBJ whole genome shotgun (WGS) entry which is preliminary data.</text>
</comment>
<evidence type="ECO:0000259" key="11">
    <source>
        <dbReference type="PROSITE" id="PS50217"/>
    </source>
</evidence>
<accession>A0AAN7MVB3</accession>
<dbReference type="InterPro" id="IPR008917">
    <property type="entry name" value="TF_DNA-bd_sf"/>
</dbReference>
<name>A0AAN7MVB3_MYCAM</name>
<dbReference type="AlphaFoldDB" id="A0AAN7MVB3"/>
<feature type="region of interest" description="Disordered" evidence="10">
    <location>
        <begin position="456"/>
        <end position="531"/>
    </location>
</feature>
<feature type="compositionally biased region" description="Pro residues" evidence="10">
    <location>
        <begin position="465"/>
        <end position="476"/>
    </location>
</feature>
<evidence type="ECO:0000256" key="8">
    <source>
        <dbReference type="ARBA" id="ARBA00029505"/>
    </source>
</evidence>
<feature type="region of interest" description="Disordered" evidence="10">
    <location>
        <begin position="1"/>
        <end position="32"/>
    </location>
</feature>
<evidence type="ECO:0000256" key="4">
    <source>
        <dbReference type="ARBA" id="ARBA00023125"/>
    </source>
</evidence>
<feature type="region of interest" description="Disordered" evidence="10">
    <location>
        <begin position="352"/>
        <end position="371"/>
    </location>
</feature>
<dbReference type="SUPFAM" id="SSF57959">
    <property type="entry name" value="Leucine zipper domain"/>
    <property type="match status" value="1"/>
</dbReference>
<feature type="compositionally biased region" description="Pro residues" evidence="10">
    <location>
        <begin position="175"/>
        <end position="189"/>
    </location>
</feature>
<dbReference type="PANTHER" id="PTHR11462:SF37">
    <property type="entry name" value="TRANSCRIPTION FACTOR JUNB"/>
    <property type="match status" value="1"/>
</dbReference>
<dbReference type="SUPFAM" id="SSF47454">
    <property type="entry name" value="A DNA-binding domain in eukaryotic transcription factors"/>
    <property type="match status" value="1"/>
</dbReference>
<dbReference type="GO" id="GO:0000978">
    <property type="term" value="F:RNA polymerase II cis-regulatory region sequence-specific DNA binding"/>
    <property type="evidence" value="ECO:0007669"/>
    <property type="project" value="TreeGrafter"/>
</dbReference>
<reference evidence="12 13" key="1">
    <citation type="journal article" date="2023" name="J. Hered.">
        <title>Chromosome-level genome of the wood stork (Mycteria americana) provides insight into avian chromosome evolution.</title>
        <authorList>
            <person name="Flamio R. Jr."/>
            <person name="Ramstad K.M."/>
        </authorList>
    </citation>
    <scope>NUCLEOTIDE SEQUENCE [LARGE SCALE GENOMIC DNA]</scope>
    <source>
        <strain evidence="12">JAX WOST 10</strain>
    </source>
</reference>
<keyword evidence="7" id="KW-0539">Nucleus</keyword>
<feature type="region of interest" description="Disordered" evidence="10">
    <location>
        <begin position="601"/>
        <end position="632"/>
    </location>
</feature>
<organism evidence="12 13">
    <name type="scientific">Mycteria americana</name>
    <name type="common">Wood stork</name>
    <dbReference type="NCBI Taxonomy" id="33587"/>
    <lineage>
        <taxon>Eukaryota</taxon>
        <taxon>Metazoa</taxon>
        <taxon>Chordata</taxon>
        <taxon>Craniata</taxon>
        <taxon>Vertebrata</taxon>
        <taxon>Euteleostomi</taxon>
        <taxon>Archelosauria</taxon>
        <taxon>Archosauria</taxon>
        <taxon>Dinosauria</taxon>
        <taxon>Saurischia</taxon>
        <taxon>Theropoda</taxon>
        <taxon>Coelurosauria</taxon>
        <taxon>Aves</taxon>
        <taxon>Neognathae</taxon>
        <taxon>Neoaves</taxon>
        <taxon>Aequornithes</taxon>
        <taxon>Ciconiiformes</taxon>
        <taxon>Ciconiidae</taxon>
        <taxon>Mycteria</taxon>
    </lineage>
</organism>
<dbReference type="Gene3D" id="1.20.5.170">
    <property type="match status" value="1"/>
</dbReference>
<feature type="region of interest" description="Disordered" evidence="10">
    <location>
        <begin position="84"/>
        <end position="209"/>
    </location>
</feature>
<dbReference type="InterPro" id="IPR005643">
    <property type="entry name" value="JNK"/>
</dbReference>
<dbReference type="InterPro" id="IPR046347">
    <property type="entry name" value="bZIP_sf"/>
</dbReference>
<dbReference type="SMART" id="SM00338">
    <property type="entry name" value="BRLZ"/>
    <property type="match status" value="1"/>
</dbReference>
<comment type="subcellular location">
    <subcellularLocation>
        <location evidence="1">Nucleus</location>
    </subcellularLocation>
</comment>
<keyword evidence="5" id="KW-0010">Activator</keyword>
<dbReference type="Proteomes" id="UP001333110">
    <property type="component" value="Unassembled WGS sequence"/>
</dbReference>
<evidence type="ECO:0000256" key="1">
    <source>
        <dbReference type="ARBA" id="ARBA00004123"/>
    </source>
</evidence>
<dbReference type="CDD" id="cd14696">
    <property type="entry name" value="bZIP_Jun"/>
    <property type="match status" value="1"/>
</dbReference>
<dbReference type="InterPro" id="IPR002112">
    <property type="entry name" value="Leuzip_Jun"/>
</dbReference>